<evidence type="ECO:0000313" key="3">
    <source>
        <dbReference type="Proteomes" id="UP000235145"/>
    </source>
</evidence>
<evidence type="ECO:0000313" key="2">
    <source>
        <dbReference type="EMBL" id="KAJ0192303.1"/>
    </source>
</evidence>
<accession>A0A9R1USU4</accession>
<feature type="compositionally biased region" description="Polar residues" evidence="1">
    <location>
        <begin position="167"/>
        <end position="192"/>
    </location>
</feature>
<dbReference type="Proteomes" id="UP000235145">
    <property type="component" value="Unassembled WGS sequence"/>
</dbReference>
<sequence>MSDFQDLRVSEIHEWLSLILCTEASDLLKNLSLDSQAKTTEIHEPTKKSSVDAGNGLVQPTNRAATPLIPDFMDPTMAYYTNGYASLYYYGGKFVAISFYGYGYAPYGPYSPTGSPMPTVGQYGELYGAQHYQYPTSYFPPMTPTTPYSPVPLKGEITTTKKEPNLSLDTTKGNPNGVKGNTASTPVSPTSY</sequence>
<evidence type="ECO:0000256" key="1">
    <source>
        <dbReference type="SAM" id="MobiDB-lite"/>
    </source>
</evidence>
<dbReference type="EMBL" id="NBSK02000008">
    <property type="protein sequence ID" value="KAJ0192303.1"/>
    <property type="molecule type" value="Genomic_DNA"/>
</dbReference>
<name>A0A9R1USU4_LACSA</name>
<organism evidence="2 3">
    <name type="scientific">Lactuca sativa</name>
    <name type="common">Garden lettuce</name>
    <dbReference type="NCBI Taxonomy" id="4236"/>
    <lineage>
        <taxon>Eukaryota</taxon>
        <taxon>Viridiplantae</taxon>
        <taxon>Streptophyta</taxon>
        <taxon>Embryophyta</taxon>
        <taxon>Tracheophyta</taxon>
        <taxon>Spermatophyta</taxon>
        <taxon>Magnoliopsida</taxon>
        <taxon>eudicotyledons</taxon>
        <taxon>Gunneridae</taxon>
        <taxon>Pentapetalae</taxon>
        <taxon>asterids</taxon>
        <taxon>campanulids</taxon>
        <taxon>Asterales</taxon>
        <taxon>Asteraceae</taxon>
        <taxon>Cichorioideae</taxon>
        <taxon>Cichorieae</taxon>
        <taxon>Lactucinae</taxon>
        <taxon>Lactuca</taxon>
    </lineage>
</organism>
<comment type="caution">
    <text evidence="2">The sequence shown here is derived from an EMBL/GenBank/DDBJ whole genome shotgun (WGS) entry which is preliminary data.</text>
</comment>
<dbReference type="AlphaFoldDB" id="A0A9R1USU4"/>
<protein>
    <submittedName>
        <fullName evidence="2">Uncharacterized protein</fullName>
    </submittedName>
</protein>
<gene>
    <name evidence="2" type="ORF">LSAT_V11C800453680</name>
</gene>
<reference evidence="2 3" key="1">
    <citation type="journal article" date="2017" name="Nat. Commun.">
        <title>Genome assembly with in vitro proximity ligation data and whole-genome triplication in lettuce.</title>
        <authorList>
            <person name="Reyes-Chin-Wo S."/>
            <person name="Wang Z."/>
            <person name="Yang X."/>
            <person name="Kozik A."/>
            <person name="Arikit S."/>
            <person name="Song C."/>
            <person name="Xia L."/>
            <person name="Froenicke L."/>
            <person name="Lavelle D.O."/>
            <person name="Truco M.J."/>
            <person name="Xia R."/>
            <person name="Zhu S."/>
            <person name="Xu C."/>
            <person name="Xu H."/>
            <person name="Xu X."/>
            <person name="Cox K."/>
            <person name="Korf I."/>
            <person name="Meyers B.C."/>
            <person name="Michelmore R.W."/>
        </authorList>
    </citation>
    <scope>NUCLEOTIDE SEQUENCE [LARGE SCALE GENOMIC DNA]</scope>
    <source>
        <strain evidence="3">cv. Salinas</strain>
        <tissue evidence="2">Seedlings</tissue>
    </source>
</reference>
<feature type="region of interest" description="Disordered" evidence="1">
    <location>
        <begin position="158"/>
        <end position="192"/>
    </location>
</feature>
<keyword evidence="3" id="KW-1185">Reference proteome</keyword>
<proteinExistence type="predicted"/>